<reference evidence="2 3" key="1">
    <citation type="submission" date="2021-06" db="EMBL/GenBank/DDBJ databases">
        <authorList>
            <person name="Sun Q."/>
            <person name="Li D."/>
        </authorList>
    </citation>
    <scope>NUCLEOTIDE SEQUENCE [LARGE SCALE GENOMIC DNA]</scope>
    <source>
        <strain evidence="2 3">MSJ-4</strain>
    </source>
</reference>
<protein>
    <submittedName>
        <fullName evidence="2">DUF2314 domain-containing protein</fullName>
    </submittedName>
</protein>
<dbReference type="RefSeq" id="WP_216456320.1">
    <property type="nucleotide sequence ID" value="NZ_JAHLQL010000001.1"/>
</dbReference>
<gene>
    <name evidence="2" type="ORF">KQI89_06025</name>
</gene>
<dbReference type="EMBL" id="JAHLQL010000001">
    <property type="protein sequence ID" value="MBU5591313.1"/>
    <property type="molecule type" value="Genomic_DNA"/>
</dbReference>
<evidence type="ECO:0000313" key="3">
    <source>
        <dbReference type="Proteomes" id="UP000736583"/>
    </source>
</evidence>
<evidence type="ECO:0000313" key="2">
    <source>
        <dbReference type="EMBL" id="MBU5591313.1"/>
    </source>
</evidence>
<proteinExistence type="predicted"/>
<evidence type="ECO:0000259" key="1">
    <source>
        <dbReference type="Pfam" id="PF10077"/>
    </source>
</evidence>
<dbReference type="Proteomes" id="UP000736583">
    <property type="component" value="Unassembled WGS sequence"/>
</dbReference>
<dbReference type="Pfam" id="PF10077">
    <property type="entry name" value="DUF2314"/>
    <property type="match status" value="1"/>
</dbReference>
<name>A0ABS6EYL7_9CLOT</name>
<dbReference type="InterPro" id="IPR018756">
    <property type="entry name" value="DUF2314"/>
</dbReference>
<comment type="caution">
    <text evidence="2">The sequence shown here is derived from an EMBL/GenBank/DDBJ whole genome shotgun (WGS) entry which is preliminary data.</text>
</comment>
<accession>A0ABS6EYL7</accession>
<keyword evidence="3" id="KW-1185">Reference proteome</keyword>
<feature type="domain" description="DUF2314" evidence="1">
    <location>
        <begin position="45"/>
        <end position="172"/>
    </location>
</feature>
<sequence length="177" mass="20510">MDRKIKKGFIIIFLITLSFNIVACSKSLPKETKGNDSIINVKSEDEEMNLIIEQARETIDEFLKELNDPDTKGIDFAVKYPFDTDPGSKSSKEHIWIVNIERNNDKYHGIISNDPFYIKNMKMGDKVEFDVNKISDWKYVKDGFLVGGKSIVYFYNQMSEKEKKNFEKEAGFKIKGK</sequence>
<organism evidence="2 3">
    <name type="scientific">Clostridium simiarum</name>
    <dbReference type="NCBI Taxonomy" id="2841506"/>
    <lineage>
        <taxon>Bacteria</taxon>
        <taxon>Bacillati</taxon>
        <taxon>Bacillota</taxon>
        <taxon>Clostridia</taxon>
        <taxon>Eubacteriales</taxon>
        <taxon>Clostridiaceae</taxon>
        <taxon>Clostridium</taxon>
    </lineage>
</organism>